<protein>
    <recommendedName>
        <fullName evidence="4">Helix-turn-helix domain-containing protein</fullName>
    </recommendedName>
</protein>
<reference evidence="2 3" key="2">
    <citation type="journal article" date="2016" name="Genome Announc.">
        <title>Draft Genome Sequences of Streptomyces scabiei S58, Streptomyces turgidiscabies T45, and Streptomyces acidiscabies a10, the Pathogens of Potato Common Scab, Isolated in Japan.</title>
        <authorList>
            <person name="Tomihama T."/>
            <person name="Nishi Y."/>
            <person name="Sakai M."/>
            <person name="Ikenaga M."/>
            <person name="Okubo T."/>
            <person name="Ikeda S."/>
        </authorList>
    </citation>
    <scope>NUCLEOTIDE SEQUENCE [LARGE SCALE GENOMIC DNA]</scope>
    <source>
        <strain evidence="2 3">S58</strain>
    </source>
</reference>
<dbReference type="EMBL" id="BCMM01000021">
    <property type="protein sequence ID" value="GAQ64066.1"/>
    <property type="molecule type" value="Genomic_DNA"/>
</dbReference>
<proteinExistence type="predicted"/>
<accession>A0A100JR36</accession>
<gene>
    <name evidence="2" type="ORF">SsS58_04456</name>
</gene>
<evidence type="ECO:0008006" key="4">
    <source>
        <dbReference type="Google" id="ProtNLM"/>
    </source>
</evidence>
<evidence type="ECO:0000313" key="3">
    <source>
        <dbReference type="Proteomes" id="UP000067448"/>
    </source>
</evidence>
<reference evidence="3" key="1">
    <citation type="submission" date="2015-11" db="EMBL/GenBank/DDBJ databases">
        <authorList>
            <consortium name="Cross-ministerial Strategic Innovation Promotion Program (SIP) consortium"/>
            <person name="Tomihama T."/>
            <person name="Ikenaga M."/>
            <person name="Sakai M."/>
            <person name="Okubo T."/>
            <person name="Ikeda S."/>
        </authorList>
    </citation>
    <scope>NUCLEOTIDE SEQUENCE [LARGE SCALE GENOMIC DNA]</scope>
    <source>
        <strain evidence="3">S58</strain>
    </source>
</reference>
<sequence length="79" mass="8796">MGRMESYQPPQGRLTAEQTATLLGITRGNLRLLVRRGHLHHAGGTRYRPQFDVAEVTALHAARTQRSGQPVTQPERHSA</sequence>
<reference evidence="3" key="3">
    <citation type="submission" date="2016-02" db="EMBL/GenBank/DDBJ databases">
        <title>Draft genome of pathogenic Streptomyces sp. in Japan.</title>
        <authorList>
            <person name="Tomihama T."/>
            <person name="Ikenaga M."/>
            <person name="Sakai M."/>
            <person name="Okubo T."/>
            <person name="Ikeda S."/>
        </authorList>
    </citation>
    <scope>NUCLEOTIDE SEQUENCE [LARGE SCALE GENOMIC DNA]</scope>
    <source>
        <strain evidence="3">S58</strain>
    </source>
</reference>
<evidence type="ECO:0000313" key="2">
    <source>
        <dbReference type="EMBL" id="GAQ64066.1"/>
    </source>
</evidence>
<name>A0A100JR36_STRSC</name>
<organism evidence="2 3">
    <name type="scientific">Streptomyces scabiei</name>
    <dbReference type="NCBI Taxonomy" id="1930"/>
    <lineage>
        <taxon>Bacteria</taxon>
        <taxon>Bacillati</taxon>
        <taxon>Actinomycetota</taxon>
        <taxon>Actinomycetes</taxon>
        <taxon>Kitasatosporales</taxon>
        <taxon>Streptomycetaceae</taxon>
        <taxon>Streptomyces</taxon>
    </lineage>
</organism>
<feature type="region of interest" description="Disordered" evidence="1">
    <location>
        <begin position="60"/>
        <end position="79"/>
    </location>
</feature>
<dbReference type="AlphaFoldDB" id="A0A100JR36"/>
<evidence type="ECO:0000256" key="1">
    <source>
        <dbReference type="SAM" id="MobiDB-lite"/>
    </source>
</evidence>
<comment type="caution">
    <text evidence="2">The sequence shown here is derived from an EMBL/GenBank/DDBJ whole genome shotgun (WGS) entry which is preliminary data.</text>
</comment>
<dbReference type="Proteomes" id="UP000067448">
    <property type="component" value="Unassembled WGS sequence"/>
</dbReference>